<dbReference type="RefSeq" id="WP_025056202.1">
    <property type="nucleotide sequence ID" value="NZ_JACIFU010000003.1"/>
</dbReference>
<name>A0A7W6Q6C3_9RHOB</name>
<keyword evidence="1" id="KW-0472">Membrane</keyword>
<accession>A0A7W6Q6C3</accession>
<dbReference type="Pfam" id="PF04397">
    <property type="entry name" value="LytTR"/>
    <property type="match status" value="1"/>
</dbReference>
<feature type="domain" description="HTH LytTR-type" evidence="2">
    <location>
        <begin position="164"/>
        <end position="251"/>
    </location>
</feature>
<comment type="caution">
    <text evidence="3">The sequence shown here is derived from an EMBL/GenBank/DDBJ whole genome shotgun (WGS) entry which is preliminary data.</text>
</comment>
<dbReference type="GO" id="GO:0003677">
    <property type="term" value="F:DNA binding"/>
    <property type="evidence" value="ECO:0007669"/>
    <property type="project" value="InterPro"/>
</dbReference>
<protein>
    <recommendedName>
        <fullName evidence="2">HTH LytTR-type domain-containing protein</fullName>
    </recommendedName>
</protein>
<dbReference type="EMBL" id="JACIFU010000003">
    <property type="protein sequence ID" value="MBB4174682.1"/>
    <property type="molecule type" value="Genomic_DNA"/>
</dbReference>
<dbReference type="AlphaFoldDB" id="A0A7W6Q6C3"/>
<evidence type="ECO:0000259" key="2">
    <source>
        <dbReference type="PROSITE" id="PS50930"/>
    </source>
</evidence>
<feature type="transmembrane region" description="Helical" evidence="1">
    <location>
        <begin position="79"/>
        <end position="100"/>
    </location>
</feature>
<sequence>MVTHRYMSHFTLREWRKARVPVGIWLLVTVICTIAGPFGTIDALGWAERFGYWGIIAAVSVVGSILLMRTDNLPSPLRVGLWALFTLVLSVMIWGLNILLFDAWLAFGQLGYLLFTVGTSVVSVHAAFWLIEIARPMPEVVAPPKPDTVSQFMQRLPLAQRGPLIRLEAQDHYLNVVTSKGSAMILMRLGDAAQELSGVKGLLVHRSHWVALDAVTAHRREKGRDVLILSDGSEVPVSRTYRAAAKEAGLF</sequence>
<keyword evidence="1" id="KW-1133">Transmembrane helix</keyword>
<evidence type="ECO:0000256" key="1">
    <source>
        <dbReference type="SAM" id="Phobius"/>
    </source>
</evidence>
<dbReference type="OrthoDB" id="7028951at2"/>
<gene>
    <name evidence="3" type="ORF">GGR93_002470</name>
</gene>
<dbReference type="PROSITE" id="PS50930">
    <property type="entry name" value="HTH_LYTTR"/>
    <property type="match status" value="1"/>
</dbReference>
<dbReference type="Proteomes" id="UP000565745">
    <property type="component" value="Unassembled WGS sequence"/>
</dbReference>
<feature type="transmembrane region" description="Helical" evidence="1">
    <location>
        <begin position="50"/>
        <end position="67"/>
    </location>
</feature>
<evidence type="ECO:0000313" key="3">
    <source>
        <dbReference type="EMBL" id="MBB4174682.1"/>
    </source>
</evidence>
<reference evidence="3 4" key="1">
    <citation type="submission" date="2020-08" db="EMBL/GenBank/DDBJ databases">
        <title>Genomic Encyclopedia of Type Strains, Phase IV (KMG-IV): sequencing the most valuable type-strain genomes for metagenomic binning, comparative biology and taxonomic classification.</title>
        <authorList>
            <person name="Goeker M."/>
        </authorList>
    </citation>
    <scope>NUCLEOTIDE SEQUENCE [LARGE SCALE GENOMIC DNA]</scope>
    <source>
        <strain evidence="3 4">DSM 101015</strain>
    </source>
</reference>
<dbReference type="Gene3D" id="2.40.50.1020">
    <property type="entry name" value="LytTr DNA-binding domain"/>
    <property type="match status" value="1"/>
</dbReference>
<feature type="transmembrane region" description="Helical" evidence="1">
    <location>
        <begin position="112"/>
        <end position="131"/>
    </location>
</feature>
<keyword evidence="4" id="KW-1185">Reference proteome</keyword>
<evidence type="ECO:0000313" key="4">
    <source>
        <dbReference type="Proteomes" id="UP000565745"/>
    </source>
</evidence>
<proteinExistence type="predicted"/>
<feature type="transmembrane region" description="Helical" evidence="1">
    <location>
        <begin position="20"/>
        <end position="38"/>
    </location>
</feature>
<dbReference type="SMART" id="SM00850">
    <property type="entry name" value="LytTR"/>
    <property type="match status" value="1"/>
</dbReference>
<keyword evidence="1" id="KW-0812">Transmembrane</keyword>
<organism evidence="3 4">
    <name type="scientific">Sulfitobacter noctilucicola</name>
    <dbReference type="NCBI Taxonomy" id="1342301"/>
    <lineage>
        <taxon>Bacteria</taxon>
        <taxon>Pseudomonadati</taxon>
        <taxon>Pseudomonadota</taxon>
        <taxon>Alphaproteobacteria</taxon>
        <taxon>Rhodobacterales</taxon>
        <taxon>Roseobacteraceae</taxon>
        <taxon>Sulfitobacter</taxon>
    </lineage>
</organism>
<dbReference type="InterPro" id="IPR007492">
    <property type="entry name" value="LytTR_DNA-bd_dom"/>
</dbReference>